<dbReference type="InterPro" id="IPR036249">
    <property type="entry name" value="Thioredoxin-like_sf"/>
</dbReference>
<gene>
    <name evidence="1" type="ORF">METZ01_LOCUS176388</name>
</gene>
<proteinExistence type="predicted"/>
<dbReference type="Gene3D" id="3.40.30.10">
    <property type="entry name" value="Glutaredoxin"/>
    <property type="match status" value="1"/>
</dbReference>
<feature type="non-terminal residue" evidence="1">
    <location>
        <position position="127"/>
    </location>
</feature>
<name>A0A382CCB6_9ZZZZ</name>
<accession>A0A382CCB6</accession>
<dbReference type="EMBL" id="UINC01033762">
    <property type="protein sequence ID" value="SVB23534.1"/>
    <property type="molecule type" value="Genomic_DNA"/>
</dbReference>
<dbReference type="AlphaFoldDB" id="A0A382CCB6"/>
<dbReference type="SUPFAM" id="SSF52833">
    <property type="entry name" value="Thioredoxin-like"/>
    <property type="match status" value="1"/>
</dbReference>
<evidence type="ECO:0008006" key="2">
    <source>
        <dbReference type="Google" id="ProtNLM"/>
    </source>
</evidence>
<protein>
    <recommendedName>
        <fullName evidence="2">Thioredoxin domain-containing protein</fullName>
    </recommendedName>
</protein>
<evidence type="ECO:0000313" key="1">
    <source>
        <dbReference type="EMBL" id="SVB23534.1"/>
    </source>
</evidence>
<reference evidence="1" key="1">
    <citation type="submission" date="2018-05" db="EMBL/GenBank/DDBJ databases">
        <authorList>
            <person name="Lanie J.A."/>
            <person name="Ng W.-L."/>
            <person name="Kazmierczak K.M."/>
            <person name="Andrzejewski T.M."/>
            <person name="Davidsen T.M."/>
            <person name="Wayne K.J."/>
            <person name="Tettelin H."/>
            <person name="Glass J.I."/>
            <person name="Rusch D."/>
            <person name="Podicherti R."/>
            <person name="Tsui H.-C.T."/>
            <person name="Winkler M.E."/>
        </authorList>
    </citation>
    <scope>NUCLEOTIDE SEQUENCE</scope>
</reference>
<sequence>MPMNGPKIGEQISPMVLTTLSGNSIHLGGDGIKTFIYFLSPGCPVCKSLLPVVLDVDRSEDFRLLFASDGETDNAHRRYALEHDLCADQYLVSRDLGIAMAVNKLPFATLIDENGVLRGRGLVNNRE</sequence>
<organism evidence="1">
    <name type="scientific">marine metagenome</name>
    <dbReference type="NCBI Taxonomy" id="408172"/>
    <lineage>
        <taxon>unclassified sequences</taxon>
        <taxon>metagenomes</taxon>
        <taxon>ecological metagenomes</taxon>
    </lineage>
</organism>